<dbReference type="InterPro" id="IPR025375">
    <property type="entry name" value="DUF4365"/>
</dbReference>
<dbReference type="RefSeq" id="WP_231483830.1">
    <property type="nucleotide sequence ID" value="NZ_BAAAZO010000003.1"/>
</dbReference>
<organism evidence="3 4">
    <name type="scientific">Kineosporia mesophila</name>
    <dbReference type="NCBI Taxonomy" id="566012"/>
    <lineage>
        <taxon>Bacteria</taxon>
        <taxon>Bacillati</taxon>
        <taxon>Actinomycetota</taxon>
        <taxon>Actinomycetes</taxon>
        <taxon>Kineosporiales</taxon>
        <taxon>Kineosporiaceae</taxon>
        <taxon>Kineosporia</taxon>
    </lineage>
</organism>
<gene>
    <name evidence="3" type="ORF">GCM10022223_26110</name>
</gene>
<feature type="region of interest" description="Disordered" evidence="1">
    <location>
        <begin position="162"/>
        <end position="181"/>
    </location>
</feature>
<comment type="caution">
    <text evidence="3">The sequence shown here is derived from an EMBL/GenBank/DDBJ whole genome shotgun (WGS) entry which is preliminary data.</text>
</comment>
<sequence>MVGRAGDANALQGAFGEQWLCMAAASWGYQYGRPAFLDLDKTDVQLSLLGEHWGCYSPTVQIQVKTVSGVSASGTEISYSLDVPTYDVLRRTDHSIRRLLVVVIVRDDDDRARLHEDGLLVLAHGYWMSLESLPATTNTSTRVVHVPTKNKIDEEGLERMLRENAAPRSTSVPDFDPWEMA</sequence>
<dbReference type="Proteomes" id="UP001501074">
    <property type="component" value="Unassembled WGS sequence"/>
</dbReference>
<reference evidence="4" key="1">
    <citation type="journal article" date="2019" name="Int. J. Syst. Evol. Microbiol.">
        <title>The Global Catalogue of Microorganisms (GCM) 10K type strain sequencing project: providing services to taxonomists for standard genome sequencing and annotation.</title>
        <authorList>
            <consortium name="The Broad Institute Genomics Platform"/>
            <consortium name="The Broad Institute Genome Sequencing Center for Infectious Disease"/>
            <person name="Wu L."/>
            <person name="Ma J."/>
        </authorList>
    </citation>
    <scope>NUCLEOTIDE SEQUENCE [LARGE SCALE GENOMIC DNA]</scope>
    <source>
        <strain evidence="4">JCM 16902</strain>
    </source>
</reference>
<keyword evidence="4" id="KW-1185">Reference proteome</keyword>
<name>A0ABP6ZIR3_9ACTN</name>
<evidence type="ECO:0000313" key="3">
    <source>
        <dbReference type="EMBL" id="GAA3608850.1"/>
    </source>
</evidence>
<dbReference type="Pfam" id="PF14280">
    <property type="entry name" value="DUF4365"/>
    <property type="match status" value="1"/>
</dbReference>
<accession>A0ABP6ZIR3</accession>
<feature type="domain" description="DUF4365" evidence="2">
    <location>
        <begin position="38"/>
        <end position="162"/>
    </location>
</feature>
<protein>
    <recommendedName>
        <fullName evidence="2">DUF4365 domain-containing protein</fullName>
    </recommendedName>
</protein>
<dbReference type="EMBL" id="BAAAZO010000003">
    <property type="protein sequence ID" value="GAA3608850.1"/>
    <property type="molecule type" value="Genomic_DNA"/>
</dbReference>
<proteinExistence type="predicted"/>
<evidence type="ECO:0000313" key="4">
    <source>
        <dbReference type="Proteomes" id="UP001501074"/>
    </source>
</evidence>
<evidence type="ECO:0000256" key="1">
    <source>
        <dbReference type="SAM" id="MobiDB-lite"/>
    </source>
</evidence>
<evidence type="ECO:0000259" key="2">
    <source>
        <dbReference type="Pfam" id="PF14280"/>
    </source>
</evidence>